<dbReference type="Proteomes" id="UP000039046">
    <property type="component" value="Unassembled WGS sequence"/>
</dbReference>
<reference evidence="5 6" key="1">
    <citation type="journal article" date="2015" name="Genome Announc.">
        <title>Draft Genome Sequence and Gene Annotation of the Entomopathogenic Fungus Verticillium hemipterigenum.</title>
        <authorList>
            <person name="Horn F."/>
            <person name="Habel A."/>
            <person name="Scharf D.H."/>
            <person name="Dworschak J."/>
            <person name="Brakhage A.A."/>
            <person name="Guthke R."/>
            <person name="Hertweck C."/>
            <person name="Linde J."/>
        </authorList>
    </citation>
    <scope>NUCLEOTIDE SEQUENCE [LARGE SCALE GENOMIC DNA]</scope>
</reference>
<dbReference type="OrthoDB" id="292964at2759"/>
<dbReference type="Gene3D" id="3.90.70.10">
    <property type="entry name" value="Cysteine proteinases"/>
    <property type="match status" value="1"/>
</dbReference>
<dbReference type="HOGENOM" id="CLU_005922_0_0_1"/>
<evidence type="ECO:0000256" key="2">
    <source>
        <dbReference type="SAM" id="MobiDB-lite"/>
    </source>
</evidence>
<dbReference type="GO" id="GO:0016579">
    <property type="term" value="P:protein deubiquitination"/>
    <property type="evidence" value="ECO:0007669"/>
    <property type="project" value="InterPro"/>
</dbReference>
<dbReference type="PANTHER" id="PTHR21646">
    <property type="entry name" value="UBIQUITIN CARBOXYL-TERMINAL HYDROLASE"/>
    <property type="match status" value="1"/>
</dbReference>
<feature type="domain" description="USP" evidence="4">
    <location>
        <begin position="618"/>
        <end position="992"/>
    </location>
</feature>
<feature type="compositionally biased region" description="Low complexity" evidence="2">
    <location>
        <begin position="547"/>
        <end position="556"/>
    </location>
</feature>
<dbReference type="Gene3D" id="3.40.250.10">
    <property type="entry name" value="Rhodanese-like domain"/>
    <property type="match status" value="1"/>
</dbReference>
<dbReference type="STRING" id="1531966.A0A0A1TKB7"/>
<dbReference type="SUPFAM" id="SSF52821">
    <property type="entry name" value="Rhodanese/Cell cycle control phosphatase"/>
    <property type="match status" value="1"/>
</dbReference>
<proteinExistence type="inferred from homology"/>
<dbReference type="Pfam" id="PF00443">
    <property type="entry name" value="UCH"/>
    <property type="match status" value="1"/>
</dbReference>
<name>A0A0A1TKB7_9HYPO</name>
<dbReference type="AlphaFoldDB" id="A0A0A1TKB7"/>
<dbReference type="CDD" id="cd02674">
    <property type="entry name" value="Peptidase_C19R"/>
    <property type="match status" value="1"/>
</dbReference>
<feature type="region of interest" description="Disordered" evidence="2">
    <location>
        <begin position="194"/>
        <end position="236"/>
    </location>
</feature>
<comment type="similarity">
    <text evidence="1">Belongs to the peptidase C19 family.</text>
</comment>
<feature type="compositionally biased region" description="Pro residues" evidence="2">
    <location>
        <begin position="573"/>
        <end position="582"/>
    </location>
</feature>
<dbReference type="PROSITE" id="PS50206">
    <property type="entry name" value="RHODANESE_3"/>
    <property type="match status" value="1"/>
</dbReference>
<feature type="compositionally biased region" description="Low complexity" evidence="2">
    <location>
        <begin position="583"/>
        <end position="594"/>
    </location>
</feature>
<evidence type="ECO:0008006" key="7">
    <source>
        <dbReference type="Google" id="ProtNLM"/>
    </source>
</evidence>
<keyword evidence="6" id="KW-1185">Reference proteome</keyword>
<evidence type="ECO:0000259" key="3">
    <source>
        <dbReference type="PROSITE" id="PS50206"/>
    </source>
</evidence>
<organism evidence="5 6">
    <name type="scientific">[Torrubiella] hemipterigena</name>
    <dbReference type="NCBI Taxonomy" id="1531966"/>
    <lineage>
        <taxon>Eukaryota</taxon>
        <taxon>Fungi</taxon>
        <taxon>Dikarya</taxon>
        <taxon>Ascomycota</taxon>
        <taxon>Pezizomycotina</taxon>
        <taxon>Sordariomycetes</taxon>
        <taxon>Hypocreomycetidae</taxon>
        <taxon>Hypocreales</taxon>
        <taxon>Clavicipitaceae</taxon>
        <taxon>Clavicipitaceae incertae sedis</taxon>
        <taxon>'Torrubiella' clade</taxon>
    </lineage>
</organism>
<feature type="compositionally biased region" description="Polar residues" evidence="2">
    <location>
        <begin position="129"/>
        <end position="142"/>
    </location>
</feature>
<feature type="region of interest" description="Disordered" evidence="2">
    <location>
        <begin position="542"/>
        <end position="607"/>
    </location>
</feature>
<evidence type="ECO:0000313" key="6">
    <source>
        <dbReference type="Proteomes" id="UP000039046"/>
    </source>
</evidence>
<feature type="region of interest" description="Disordered" evidence="2">
    <location>
        <begin position="250"/>
        <end position="324"/>
    </location>
</feature>
<dbReference type="InterPro" id="IPR036873">
    <property type="entry name" value="Rhodanese-like_dom_sf"/>
</dbReference>
<dbReference type="Pfam" id="PF00581">
    <property type="entry name" value="Rhodanese"/>
    <property type="match status" value="1"/>
</dbReference>
<feature type="compositionally biased region" description="Low complexity" evidence="2">
    <location>
        <begin position="254"/>
        <end position="266"/>
    </location>
</feature>
<feature type="compositionally biased region" description="Polar residues" evidence="2">
    <location>
        <begin position="471"/>
        <end position="487"/>
    </location>
</feature>
<evidence type="ECO:0000259" key="4">
    <source>
        <dbReference type="PROSITE" id="PS50235"/>
    </source>
</evidence>
<dbReference type="SUPFAM" id="SSF54001">
    <property type="entry name" value="Cysteine proteinases"/>
    <property type="match status" value="1"/>
</dbReference>
<dbReference type="PROSITE" id="PS50235">
    <property type="entry name" value="USP_3"/>
    <property type="match status" value="1"/>
</dbReference>
<accession>A0A0A1TKB7</accession>
<gene>
    <name evidence="5" type="ORF">VHEMI06906</name>
</gene>
<feature type="compositionally biased region" description="Polar residues" evidence="2">
    <location>
        <begin position="296"/>
        <end position="314"/>
    </location>
</feature>
<protein>
    <recommendedName>
        <fullName evidence="7">Ubiquitin carboxyl-terminal hydrolase 2</fullName>
    </recommendedName>
</protein>
<feature type="region of interest" description="Disordered" evidence="2">
    <location>
        <begin position="122"/>
        <end position="180"/>
    </location>
</feature>
<dbReference type="EMBL" id="CDHN01000003">
    <property type="protein sequence ID" value="CEJ91175.1"/>
    <property type="molecule type" value="Genomic_DNA"/>
</dbReference>
<evidence type="ECO:0000256" key="1">
    <source>
        <dbReference type="ARBA" id="ARBA00009085"/>
    </source>
</evidence>
<feature type="region of interest" description="Disordered" evidence="2">
    <location>
        <begin position="471"/>
        <end position="497"/>
    </location>
</feature>
<dbReference type="InterPro" id="IPR001763">
    <property type="entry name" value="Rhodanese-like_dom"/>
</dbReference>
<dbReference type="InterPro" id="IPR001394">
    <property type="entry name" value="Peptidase_C19_UCH"/>
</dbReference>
<dbReference type="SMART" id="SM00450">
    <property type="entry name" value="RHOD"/>
    <property type="match status" value="1"/>
</dbReference>
<evidence type="ECO:0000313" key="5">
    <source>
        <dbReference type="EMBL" id="CEJ91175.1"/>
    </source>
</evidence>
<dbReference type="GO" id="GO:0004843">
    <property type="term" value="F:cysteine-type deubiquitinase activity"/>
    <property type="evidence" value="ECO:0007669"/>
    <property type="project" value="InterPro"/>
</dbReference>
<sequence length="1000" mass="111082">MASSQGNASRGVPLPHIDDLVGFPQDIDKKQSIKRLLEQAETALHQSEASREFNRPATAFKAYIKAYIIVAQVIKDHRDYTTLTRDGSSLGKAHSALLKRISQQSDIYEQIKRDIIADNRRTGVLPASGSKTSERSNTNGHVSHQRSESTGKAKPAVQPKPQSLQGNALSKHGRSASSSVVNEDLAARFANLRGPQASTGQDPRIKTHSLQPLKPAGPREMPTASKPASDNAPGLPKMPDAIYTPTRVNSFGEAPRAPAPATGRAPMVRHGSSASVSSAVNTPYGSEGADYLASKRSPTLPSGQTPSLNGSVQSEPPKRPMKIPIHDSITPDELVDFMKQKGSLLIIDLRTREDFNEGHIMSSSVICIEPNILLREDLSADDISESLVLSPAPEQALFDRRNQYDLVVFYDQDSYSIPQSPRSSDDLVIVSLHRALVHLSYGRELKTQPKILKGGLDAWVDLVGTAALQVSSSPNERSNKLNGQRQAPFQRRQSKYLARPLRPEEAKVWKEALQQNEEMNAQSPTLHRSTESFLRRYPPVLAERESMSSSSSSVGSRPKYGTSHKHDLTSDMPSPPARPAPAVPRTHSSLSRTTSHTDEYEASQPEVSQRLEVAKYHTGLNNPHNWCYANSTLQSLLASPDFGTDLANSTWKSQYKAPRKPNEPAEHPQIMVNFISNFFHWMRSGKFPVMKAQFLMGYSQDVCKRNHSSAQFGGTQQQDAQEFMSFVMEHIHDETNSRRDHQGNPAQPKTSQPLIMAAAEYWRNHLQYNQSIIDRYWRGLELSTVDCSQCHTKTYTYSPFEWIPAPVNTSRVHTLEQALQQHIANNTLDDFSCDKCRCKTKATQSISFARLPPLLCVCFRRFNYNQSTGDIRKSTAPITWDFNDFDFSPYFLDGGVSSAPPPSPGASPNPFEGPFKYECYAVIVHAGSRTDNGHYFAYVRDSSTHDPYAWLKCDDSRVTKCRIGSGDRDDVQGEVFKSGQDRVPYLVFFRRKGGSSSGAP</sequence>
<feature type="compositionally biased region" description="Polar residues" evidence="2">
    <location>
        <begin position="272"/>
        <end position="284"/>
    </location>
</feature>
<dbReference type="InterPro" id="IPR050185">
    <property type="entry name" value="Ub_carboxyl-term_hydrolase"/>
</dbReference>
<feature type="domain" description="Rhodanese" evidence="3">
    <location>
        <begin position="340"/>
        <end position="468"/>
    </location>
</feature>
<dbReference type="InterPro" id="IPR038765">
    <property type="entry name" value="Papain-like_cys_pep_sf"/>
</dbReference>
<dbReference type="InterPro" id="IPR028889">
    <property type="entry name" value="USP"/>
</dbReference>